<comment type="caution">
    <text evidence="1">The sequence shown here is derived from an EMBL/GenBank/DDBJ whole genome shotgun (WGS) entry which is preliminary data.</text>
</comment>
<protein>
    <submittedName>
        <fullName evidence="1">YjbA family protein</fullName>
    </submittedName>
</protein>
<gene>
    <name evidence="1" type="ORF">GCM10022410_17550</name>
</gene>
<dbReference type="InterPro" id="IPR020909">
    <property type="entry name" value="UPF0736"/>
</dbReference>
<evidence type="ECO:0000313" key="1">
    <source>
        <dbReference type="EMBL" id="GAA4072588.1"/>
    </source>
</evidence>
<reference evidence="2" key="1">
    <citation type="journal article" date="2019" name="Int. J. Syst. Evol. Microbiol.">
        <title>The Global Catalogue of Microorganisms (GCM) 10K type strain sequencing project: providing services to taxonomists for standard genome sequencing and annotation.</title>
        <authorList>
            <consortium name="The Broad Institute Genomics Platform"/>
            <consortium name="The Broad Institute Genome Sequencing Center for Infectious Disease"/>
            <person name="Wu L."/>
            <person name="Ma J."/>
        </authorList>
    </citation>
    <scope>NUCLEOTIDE SEQUENCE [LARGE SCALE GENOMIC DNA]</scope>
    <source>
        <strain evidence="2">JCM 17250</strain>
    </source>
</reference>
<organism evidence="1 2">
    <name type="scientific">Amphibacillus indicireducens</name>
    <dbReference type="NCBI Taxonomy" id="1076330"/>
    <lineage>
        <taxon>Bacteria</taxon>
        <taxon>Bacillati</taxon>
        <taxon>Bacillota</taxon>
        <taxon>Bacilli</taxon>
        <taxon>Bacillales</taxon>
        <taxon>Bacillaceae</taxon>
        <taxon>Amphibacillus</taxon>
    </lineage>
</organism>
<dbReference type="EMBL" id="BAABDL010000093">
    <property type="protein sequence ID" value="GAA4072588.1"/>
    <property type="molecule type" value="Genomic_DNA"/>
</dbReference>
<dbReference type="Pfam" id="PF12227">
    <property type="entry name" value="DUF3603"/>
    <property type="match status" value="1"/>
</dbReference>
<dbReference type="Proteomes" id="UP001501734">
    <property type="component" value="Unassembled WGS sequence"/>
</dbReference>
<sequence length="251" mass="30519">MLVLNDIWVNWFDGEDKGYNVCPFFEWRKRDKIELIDRIPVLFIEKSLYNYIENSLDDLPEKLLVMIENRTIVKGKPLEYAAVVTDGQGVLTFDTMGYRIPFKKSRLIPRHERRVFQMIRTKSQMEFSWKNNRLNEREDLFSLAPEMMLGLNRRERELKQLMMLVLDQLQVGKNLNELRYWLTEWEPDHYQLIQKLNFESAWKRLYDHIVNGWSDRHEQFCWKIVKGQPLFEQLWKRANQIDLETTVKRMK</sequence>
<evidence type="ECO:0000313" key="2">
    <source>
        <dbReference type="Proteomes" id="UP001501734"/>
    </source>
</evidence>
<name>A0ABP7VTF0_9BACI</name>
<dbReference type="RefSeq" id="WP_344912313.1">
    <property type="nucleotide sequence ID" value="NZ_BAABDL010000093.1"/>
</dbReference>
<proteinExistence type="predicted"/>
<accession>A0ABP7VTF0</accession>
<keyword evidence="2" id="KW-1185">Reference proteome</keyword>